<keyword evidence="4" id="KW-1185">Reference proteome</keyword>
<dbReference type="OrthoDB" id="547680at2"/>
<evidence type="ECO:0000313" key="1">
    <source>
        <dbReference type="EMBL" id="AXE34996.1"/>
    </source>
</evidence>
<accession>A0A344UI98</accession>
<dbReference type="AlphaFoldDB" id="A0A344UI98"/>
<dbReference type="EMBL" id="JBDXMI010000001">
    <property type="protein sequence ID" value="MEO9385710.1"/>
    <property type="molecule type" value="Genomic_DNA"/>
</dbReference>
<evidence type="ECO:0000313" key="4">
    <source>
        <dbReference type="Proteomes" id="UP001462502"/>
    </source>
</evidence>
<protein>
    <submittedName>
        <fullName evidence="1">Amino acid ABC transporter substrate-binding protein</fullName>
    </submittedName>
</protein>
<organism evidence="1 3">
    <name type="scientific">Chromobacterium phragmitis</name>
    <dbReference type="NCBI Taxonomy" id="2202141"/>
    <lineage>
        <taxon>Bacteria</taxon>
        <taxon>Pseudomonadati</taxon>
        <taxon>Pseudomonadota</taxon>
        <taxon>Betaproteobacteria</taxon>
        <taxon>Neisseriales</taxon>
        <taxon>Chromobacteriaceae</taxon>
        <taxon>Chromobacterium</taxon>
    </lineage>
</organism>
<dbReference type="KEGG" id="chri:DK842_06655"/>
<dbReference type="RefSeq" id="WP_114060757.1">
    <property type="nucleotide sequence ID" value="NZ_CP029495.1"/>
</dbReference>
<reference evidence="1 3" key="1">
    <citation type="submission" date="2018-05" db="EMBL/GenBank/DDBJ databases">
        <title>Genome sequencing, assembly and analysis of the novel insecticidal bacterium, Chromobacterium phragmitis.</title>
        <authorList>
            <person name="Sparks M.E."/>
            <person name="Blackburn M.B."/>
            <person name="Gundersen-Rindal D.E."/>
        </authorList>
    </citation>
    <scope>NUCLEOTIDE SEQUENCE [LARGE SCALE GENOMIC DNA]</scope>
    <source>
        <strain evidence="1">IIBBL 274-1</strain>
    </source>
</reference>
<proteinExistence type="predicted"/>
<sequence>MRAVMLWLWMGLFSWQAAAEGLMEVRYISDAPRYQEYIELLRMALDKTVPEYGPYAMRHPAEEMNEPRFMAEAVSGQRVNLVWGATSEERERKLIPIRIPLGKGLLGYRVGLIRAGDQARFSGVRTVDDLKEFSFGLGPGWGDIPIYRHAGLTIWIDPYEKLFKMLAAGRFDFYSRGVNEVFTEYQAFQLAKQGIVIEQDLLLYYPYPFYFFVSPSSPRLASRLTAGLERMLNDGSFDAIFWRYNRSSIEQAGLARRRIVRLVNPALPAHTPLGDRRLWFVP</sequence>
<name>A0A344UI98_9NEIS</name>
<dbReference type="EMBL" id="CP029554">
    <property type="protein sequence ID" value="AXE34996.1"/>
    <property type="molecule type" value="Genomic_DNA"/>
</dbReference>
<gene>
    <name evidence="2" type="ORF">ABI908_16545</name>
    <name evidence="1" type="ORF">DK843_12220</name>
</gene>
<dbReference type="SUPFAM" id="SSF53850">
    <property type="entry name" value="Periplasmic binding protein-like II"/>
    <property type="match status" value="1"/>
</dbReference>
<dbReference type="Proteomes" id="UP001462502">
    <property type="component" value="Unassembled WGS sequence"/>
</dbReference>
<dbReference type="KEGG" id="chrb:DK843_12220"/>
<evidence type="ECO:0000313" key="3">
    <source>
        <dbReference type="Proteomes" id="UP000252038"/>
    </source>
</evidence>
<dbReference type="Proteomes" id="UP000252038">
    <property type="component" value="Chromosome"/>
</dbReference>
<evidence type="ECO:0000313" key="2">
    <source>
        <dbReference type="EMBL" id="MEO9385710.1"/>
    </source>
</evidence>
<reference evidence="2 4" key="2">
    <citation type="submission" date="2024-05" db="EMBL/GenBank/DDBJ databases">
        <authorList>
            <person name="De Oliveira J.P."/>
            <person name="Noriler S.A."/>
            <person name="De Oliveira A.G."/>
            <person name="Sipoli D.S."/>
        </authorList>
    </citation>
    <scope>NUCLEOTIDE SEQUENCE [LARGE SCALE GENOMIC DNA]</scope>
    <source>
        <strain evidence="2 4">LABIM192</strain>
    </source>
</reference>